<evidence type="ECO:0000256" key="5">
    <source>
        <dbReference type="SAM" id="MobiDB-lite"/>
    </source>
</evidence>
<dbReference type="AlphaFoldDB" id="A0A8D8Z685"/>
<sequence length="634" mass="72277">MNFDMFDAQHAVQQCKIVGFGILKFPRAGYFNLLTWLQPMTRWEREVTVKNGCMGKPAEWNKKKWNAMSYGSLCSTVFSSEARVCWNDRGAALVCNGFLAGMVQAQFEDEGKLDLTLRQCADMDIPSAPRKERYQVIFFNMKFVAELIPEQMARTQDLEWSKYYFNRKDLGFDLNVTEPEDTTSTETDPTAATVKEVYIQPKPIQLLASEKKSKGPRKKPASDLPPEQESTQNESERVPRKRKTKTPSTTTAAMFTPEQALRFKETPELEMNLRTQSDQDEEVFNTVIVDDVFNENHPFAKSTTNVLHLAILLNNHTQQACTAVFITPQSVLTAASCLVRKEDNYQLVEFSNYKIITGHSNGLIDYCSDRIRMYAVQNISLLDQGLRQPWQVYKRSRILPYTEIFNLAVLTIAGSYLSNTSYPTIDYDTWCSPARPLPRNPLIEDTSEDSVAQIDNSTMQCTMLGYGHMNYPYTNQRDRIGIKFLDLEITENCSRPFFDYPFGEQSENLWIDLESQHFFCAVNLNSSIGPSTGSIGSPLYCGQNMVGLYIGRYNNHSFDSSSTVKHNPSGMYTHVFLKLDHYNDWITDVLLDETVVQMRLARLPPSQARPTRVISMMYIITCVIGGVTLVYVNV</sequence>
<dbReference type="PANTHER" id="PTHR24276:SF98">
    <property type="entry name" value="FI18310P1-RELATED"/>
    <property type="match status" value="1"/>
</dbReference>
<keyword evidence="4" id="KW-1015">Disulfide bond</keyword>
<dbReference type="InterPro" id="IPR001254">
    <property type="entry name" value="Trypsin_dom"/>
</dbReference>
<keyword evidence="6" id="KW-0812">Transmembrane</keyword>
<dbReference type="Gene3D" id="2.40.10.10">
    <property type="entry name" value="Trypsin-like serine proteases"/>
    <property type="match status" value="2"/>
</dbReference>
<dbReference type="InterPro" id="IPR043504">
    <property type="entry name" value="Peptidase_S1_PA_chymotrypsin"/>
</dbReference>
<evidence type="ECO:0000259" key="7">
    <source>
        <dbReference type="PROSITE" id="PS50240"/>
    </source>
</evidence>
<evidence type="ECO:0000256" key="3">
    <source>
        <dbReference type="ARBA" id="ARBA00022825"/>
    </source>
</evidence>
<proteinExistence type="predicted"/>
<keyword evidence="2" id="KW-0378">Hydrolase</keyword>
<evidence type="ECO:0000256" key="2">
    <source>
        <dbReference type="ARBA" id="ARBA00022801"/>
    </source>
</evidence>
<dbReference type="SUPFAM" id="SSF50494">
    <property type="entry name" value="Trypsin-like serine proteases"/>
    <property type="match status" value="1"/>
</dbReference>
<dbReference type="InterPro" id="IPR050430">
    <property type="entry name" value="Peptidase_S1"/>
</dbReference>
<keyword evidence="6" id="KW-0472">Membrane</keyword>
<evidence type="ECO:0000256" key="4">
    <source>
        <dbReference type="ARBA" id="ARBA00023157"/>
    </source>
</evidence>
<organism evidence="8">
    <name type="scientific">Cacopsylla melanoneura</name>
    <dbReference type="NCBI Taxonomy" id="428564"/>
    <lineage>
        <taxon>Eukaryota</taxon>
        <taxon>Metazoa</taxon>
        <taxon>Ecdysozoa</taxon>
        <taxon>Arthropoda</taxon>
        <taxon>Hexapoda</taxon>
        <taxon>Insecta</taxon>
        <taxon>Pterygota</taxon>
        <taxon>Neoptera</taxon>
        <taxon>Paraneoptera</taxon>
        <taxon>Hemiptera</taxon>
        <taxon>Sternorrhyncha</taxon>
        <taxon>Psylloidea</taxon>
        <taxon>Psyllidae</taxon>
        <taxon>Psyllinae</taxon>
        <taxon>Cacopsylla</taxon>
    </lineage>
</organism>
<keyword evidence="1" id="KW-0645">Protease</keyword>
<dbReference type="GO" id="GO:0006508">
    <property type="term" value="P:proteolysis"/>
    <property type="evidence" value="ECO:0007669"/>
    <property type="project" value="UniProtKB-KW"/>
</dbReference>
<evidence type="ECO:0000256" key="6">
    <source>
        <dbReference type="SAM" id="Phobius"/>
    </source>
</evidence>
<dbReference type="GO" id="GO:0004252">
    <property type="term" value="F:serine-type endopeptidase activity"/>
    <property type="evidence" value="ECO:0007669"/>
    <property type="project" value="InterPro"/>
</dbReference>
<protein>
    <recommendedName>
        <fullName evidence="7">Peptidase S1 domain-containing protein</fullName>
    </recommendedName>
</protein>
<keyword evidence="3" id="KW-0720">Serine protease</keyword>
<evidence type="ECO:0000313" key="8">
    <source>
        <dbReference type="EMBL" id="CAG6741709.1"/>
    </source>
</evidence>
<feature type="transmembrane region" description="Helical" evidence="6">
    <location>
        <begin position="613"/>
        <end position="632"/>
    </location>
</feature>
<accession>A0A8D8Z685</accession>
<dbReference type="EMBL" id="HBUF01428888">
    <property type="protein sequence ID" value="CAG6741709.1"/>
    <property type="molecule type" value="Transcribed_RNA"/>
</dbReference>
<reference evidence="8" key="1">
    <citation type="submission" date="2021-05" db="EMBL/GenBank/DDBJ databases">
        <authorList>
            <person name="Alioto T."/>
            <person name="Alioto T."/>
            <person name="Gomez Garrido J."/>
        </authorList>
    </citation>
    <scope>NUCLEOTIDE SEQUENCE</scope>
</reference>
<name>A0A8D8Z685_9HEMI</name>
<keyword evidence="6" id="KW-1133">Transmembrane helix</keyword>
<dbReference type="InterPro" id="IPR009003">
    <property type="entry name" value="Peptidase_S1_PA"/>
</dbReference>
<feature type="domain" description="Peptidase S1" evidence="7">
    <location>
        <begin position="288"/>
        <end position="591"/>
    </location>
</feature>
<dbReference type="PROSITE" id="PS50240">
    <property type="entry name" value="TRYPSIN_DOM"/>
    <property type="match status" value="1"/>
</dbReference>
<feature type="region of interest" description="Disordered" evidence="5">
    <location>
        <begin position="205"/>
        <end position="252"/>
    </location>
</feature>
<evidence type="ECO:0000256" key="1">
    <source>
        <dbReference type="ARBA" id="ARBA00022670"/>
    </source>
</evidence>
<dbReference type="PANTHER" id="PTHR24276">
    <property type="entry name" value="POLYSERASE-RELATED"/>
    <property type="match status" value="1"/>
</dbReference>